<keyword evidence="4" id="KW-0472">Membrane</keyword>
<dbReference type="GO" id="GO:0016757">
    <property type="term" value="F:glycosyltransferase activity"/>
    <property type="evidence" value="ECO:0007669"/>
    <property type="project" value="UniProtKB-KW"/>
</dbReference>
<protein>
    <submittedName>
        <fullName evidence="6">N-acetylglucosaminyltransferase</fullName>
    </submittedName>
</protein>
<comment type="similarity">
    <text evidence="1">Belongs to the glycosyltransferase 2 family.</text>
</comment>
<keyword evidence="4" id="KW-0812">Transmembrane</keyword>
<gene>
    <name evidence="6" type="ORF">JCM19301_314</name>
    <name evidence="7" type="ORF">JCM19302_3092</name>
    <name evidence="8" type="ORF">JCM19538_1559</name>
</gene>
<accession>A0A090WL28</accession>
<keyword evidence="10" id="KW-1185">Reference proteome</keyword>
<dbReference type="InterPro" id="IPR001173">
    <property type="entry name" value="Glyco_trans_2-like"/>
</dbReference>
<dbReference type="InterPro" id="IPR029044">
    <property type="entry name" value="Nucleotide-diphossugar_trans"/>
</dbReference>
<dbReference type="RefSeq" id="WP_193744388.1">
    <property type="nucleotide sequence ID" value="NZ_BBNR01000017.1"/>
</dbReference>
<dbReference type="EMBL" id="BBNY01000059">
    <property type="protein sequence ID" value="GAL89909.1"/>
    <property type="molecule type" value="Genomic_DNA"/>
</dbReference>
<sequence>MIILDIAFYTLIVVVLIQVFFFLYVFGKFAFHNSKQVNTNPKTPVSVIICAKNEAENLKTFLPTVVQQDYENFEIVLINDGSNDETLEVMERFSLANQNIKIVNVEPVETFWGNKKYPLTLGIKAAKHNILLFTDADCKPVSKYWIKEMVSNFNSKTSIVLGYGGYSKIKNSILNKLIRFETLHTAISYLSFAKMGMPYMGVGRNLAYTKTQFFKVNGFMKHMRVRSGDDDLFINQAATNANTRICISKKSFTTSTPKTSFKTWFRQKRRHVSTATYYKLNHKIILALFYTSSLMFWCLSILFLVFWHFPIFGVALICIRCIALFFIYGLSAKKLNEKDLIFLLPVLEIFLIISQLAIFISNIISKPNHWK</sequence>
<evidence type="ECO:0000256" key="4">
    <source>
        <dbReference type="SAM" id="Phobius"/>
    </source>
</evidence>
<feature type="transmembrane region" description="Helical" evidence="4">
    <location>
        <begin position="342"/>
        <end position="364"/>
    </location>
</feature>
<dbReference type="Proteomes" id="UP000029641">
    <property type="component" value="Unassembled WGS sequence"/>
</dbReference>
<evidence type="ECO:0000256" key="1">
    <source>
        <dbReference type="ARBA" id="ARBA00006739"/>
    </source>
</evidence>
<evidence type="ECO:0000313" key="6">
    <source>
        <dbReference type="EMBL" id="GAL68172.1"/>
    </source>
</evidence>
<evidence type="ECO:0000313" key="9">
    <source>
        <dbReference type="Proteomes" id="UP000029641"/>
    </source>
</evidence>
<name>A0A090WL28_9FLAO</name>
<reference evidence="10" key="1">
    <citation type="journal article" date="2014" name="Genome Announc.">
        <title>Draft Genome Sequence of Marine Flavobacterium Jejuia pallidilutea Strain 11shimoA1 and Pigmentation Mutants.</title>
        <authorList>
            <person name="Takatani N."/>
            <person name="Nakanishi M."/>
            <person name="Meirelles P."/>
            <person name="Mino S."/>
            <person name="Suda W."/>
            <person name="Oshima K."/>
            <person name="Hattori M."/>
            <person name="Ohkuma M."/>
            <person name="Hosokawa M."/>
            <person name="Miyashita K."/>
            <person name="Thompson F.L."/>
            <person name="Niwa A."/>
            <person name="Sawabe T."/>
            <person name="Sawabe T."/>
        </authorList>
    </citation>
    <scope>NUCLEOTIDE SEQUENCE [LARGE SCALE GENOMIC DNA]</scope>
    <source>
        <strain evidence="10">JCM 19538</strain>
    </source>
</reference>
<dbReference type="EMBL" id="BBNS01000014">
    <property type="protein sequence ID" value="GAL71602.1"/>
    <property type="molecule type" value="Genomic_DNA"/>
</dbReference>
<proteinExistence type="inferred from homology"/>
<evidence type="ECO:0000313" key="8">
    <source>
        <dbReference type="EMBL" id="GAL89909.1"/>
    </source>
</evidence>
<keyword evidence="4" id="KW-1133">Transmembrane helix</keyword>
<dbReference type="PANTHER" id="PTHR43630">
    <property type="entry name" value="POLY-BETA-1,6-N-ACETYL-D-GLUCOSAMINE SYNTHASE"/>
    <property type="match status" value="1"/>
</dbReference>
<evidence type="ECO:0000313" key="10">
    <source>
        <dbReference type="Proteomes" id="UP000030184"/>
    </source>
</evidence>
<keyword evidence="3 6" id="KW-0808">Transferase</keyword>
<evidence type="ECO:0000256" key="3">
    <source>
        <dbReference type="ARBA" id="ARBA00022679"/>
    </source>
</evidence>
<dbReference type="AlphaFoldDB" id="A0A090WL28"/>
<dbReference type="EMBL" id="BBNR01000017">
    <property type="protein sequence ID" value="GAL68172.1"/>
    <property type="molecule type" value="Genomic_DNA"/>
</dbReference>
<dbReference type="PANTHER" id="PTHR43630:SF1">
    <property type="entry name" value="POLY-BETA-1,6-N-ACETYL-D-GLUCOSAMINE SYNTHASE"/>
    <property type="match status" value="1"/>
</dbReference>
<dbReference type="SUPFAM" id="SSF53448">
    <property type="entry name" value="Nucleotide-diphospho-sugar transferases"/>
    <property type="match status" value="1"/>
</dbReference>
<evidence type="ECO:0000256" key="2">
    <source>
        <dbReference type="ARBA" id="ARBA00022676"/>
    </source>
</evidence>
<feature type="domain" description="Glycosyltransferase 2-like" evidence="5">
    <location>
        <begin position="46"/>
        <end position="176"/>
    </location>
</feature>
<dbReference type="STRING" id="504487.JCM19538_1559"/>
<organism evidence="6 9">
    <name type="scientific">Jejuia pallidilutea</name>
    <dbReference type="NCBI Taxonomy" id="504487"/>
    <lineage>
        <taxon>Bacteria</taxon>
        <taxon>Pseudomonadati</taxon>
        <taxon>Bacteroidota</taxon>
        <taxon>Flavobacteriia</taxon>
        <taxon>Flavobacteriales</taxon>
        <taxon>Flavobacteriaceae</taxon>
        <taxon>Jejuia</taxon>
    </lineage>
</organism>
<dbReference type="Gene3D" id="3.90.550.10">
    <property type="entry name" value="Spore Coat Polysaccharide Biosynthesis Protein SpsA, Chain A"/>
    <property type="match status" value="1"/>
</dbReference>
<evidence type="ECO:0000313" key="7">
    <source>
        <dbReference type="EMBL" id="GAL71602.1"/>
    </source>
</evidence>
<feature type="transmembrane region" description="Helical" evidence="4">
    <location>
        <begin position="311"/>
        <end position="330"/>
    </location>
</feature>
<dbReference type="Proteomes" id="UP000029646">
    <property type="component" value="Unassembled WGS sequence"/>
</dbReference>
<comment type="caution">
    <text evidence="6">The sequence shown here is derived from an EMBL/GenBank/DDBJ whole genome shotgun (WGS) entry which is preliminary data.</text>
</comment>
<feature type="transmembrane region" description="Helical" evidence="4">
    <location>
        <begin position="284"/>
        <end position="305"/>
    </location>
</feature>
<dbReference type="Pfam" id="PF00535">
    <property type="entry name" value="Glycos_transf_2"/>
    <property type="match status" value="1"/>
</dbReference>
<feature type="transmembrane region" description="Helical" evidence="4">
    <location>
        <begin position="6"/>
        <end position="26"/>
    </location>
</feature>
<dbReference type="eggNOG" id="COG1215">
    <property type="taxonomic scope" value="Bacteria"/>
</dbReference>
<evidence type="ECO:0000259" key="5">
    <source>
        <dbReference type="Pfam" id="PF00535"/>
    </source>
</evidence>
<keyword evidence="2 6" id="KW-0328">Glycosyltransferase</keyword>
<dbReference type="Proteomes" id="UP000030184">
    <property type="component" value="Unassembled WGS sequence"/>
</dbReference>